<dbReference type="InterPro" id="IPR019451">
    <property type="entry name" value="Rtp1_C1"/>
</dbReference>
<dbReference type="PANTHER" id="PTHR20959">
    <property type="entry name" value="TRANSPORT AND GOLGI ORGANIZATION PROTEIN 6 FAMILY MEMBER"/>
    <property type="match status" value="1"/>
</dbReference>
<name>A0A2S4KNI5_9HYPO</name>
<organism evidence="5 6">
    <name type="scientific">Tolypocladium paradoxum</name>
    <dbReference type="NCBI Taxonomy" id="94208"/>
    <lineage>
        <taxon>Eukaryota</taxon>
        <taxon>Fungi</taxon>
        <taxon>Dikarya</taxon>
        <taxon>Ascomycota</taxon>
        <taxon>Pezizomycotina</taxon>
        <taxon>Sordariomycetes</taxon>
        <taxon>Hypocreomycetidae</taxon>
        <taxon>Hypocreales</taxon>
        <taxon>Ophiocordycipitaceae</taxon>
        <taxon>Tolypocladium</taxon>
    </lineage>
</organism>
<dbReference type="EMBL" id="PKSG01001006">
    <property type="protein sequence ID" value="POR31716.1"/>
    <property type="molecule type" value="Genomic_DNA"/>
</dbReference>
<keyword evidence="6" id="KW-1185">Reference proteome</keyword>
<dbReference type="OrthoDB" id="39591at2759"/>
<evidence type="ECO:0000259" key="3">
    <source>
        <dbReference type="Pfam" id="PF10304"/>
    </source>
</evidence>
<dbReference type="InterPro" id="IPR039600">
    <property type="entry name" value="TANGO6/Rtp1"/>
</dbReference>
<dbReference type="Pfam" id="PF10363">
    <property type="entry name" value="RTP1_C1"/>
    <property type="match status" value="1"/>
</dbReference>
<dbReference type="InterPro" id="IPR016024">
    <property type="entry name" value="ARM-type_fold"/>
</dbReference>
<protein>
    <submittedName>
        <fullName evidence="5">RNA polymerase II assembly factor RTP1</fullName>
    </submittedName>
</protein>
<dbReference type="GO" id="GO:0009306">
    <property type="term" value="P:protein secretion"/>
    <property type="evidence" value="ECO:0007669"/>
    <property type="project" value="TreeGrafter"/>
</dbReference>
<feature type="compositionally biased region" description="Basic and acidic residues" evidence="2">
    <location>
        <begin position="733"/>
        <end position="749"/>
    </location>
</feature>
<dbReference type="Pfam" id="PF10304">
    <property type="entry name" value="RTP1_C2"/>
    <property type="match status" value="1"/>
</dbReference>
<dbReference type="PANTHER" id="PTHR20959:SF1">
    <property type="entry name" value="TRANSPORT AND GOLGI ORGANIZATION PROTEIN 6 HOMOLOG"/>
    <property type="match status" value="1"/>
</dbReference>
<feature type="non-terminal residue" evidence="5">
    <location>
        <position position="1"/>
    </location>
</feature>
<accession>A0A2S4KNI5</accession>
<feature type="compositionally biased region" description="Acidic residues" evidence="2">
    <location>
        <begin position="750"/>
        <end position="760"/>
    </location>
</feature>
<dbReference type="Proteomes" id="UP000237481">
    <property type="component" value="Unassembled WGS sequence"/>
</dbReference>
<evidence type="ECO:0000313" key="6">
    <source>
        <dbReference type="Proteomes" id="UP000237481"/>
    </source>
</evidence>
<comment type="similarity">
    <text evidence="1">Belongs to the Tango6 family.</text>
</comment>
<feature type="compositionally biased region" description="Low complexity" evidence="2">
    <location>
        <begin position="27"/>
        <end position="39"/>
    </location>
</feature>
<feature type="region of interest" description="Disordered" evidence="2">
    <location>
        <begin position="19"/>
        <end position="41"/>
    </location>
</feature>
<evidence type="ECO:0000256" key="2">
    <source>
        <dbReference type="SAM" id="MobiDB-lite"/>
    </source>
</evidence>
<evidence type="ECO:0000313" key="5">
    <source>
        <dbReference type="EMBL" id="POR31716.1"/>
    </source>
</evidence>
<dbReference type="AlphaFoldDB" id="A0A2S4KNI5"/>
<gene>
    <name evidence="5" type="ORF">TPAR_08074</name>
</gene>
<dbReference type="STRING" id="94208.A0A2S4KNI5"/>
<feature type="region of interest" description="Disordered" evidence="2">
    <location>
        <begin position="728"/>
        <end position="760"/>
    </location>
</feature>
<comment type="caution">
    <text evidence="5">The sequence shown here is derived from an EMBL/GenBank/DDBJ whole genome shotgun (WGS) entry which is preliminary data.</text>
</comment>
<feature type="domain" description="RNA polymerase II assembly factor Rtp1 C-terminal" evidence="3">
    <location>
        <begin position="872"/>
        <end position="904"/>
    </location>
</feature>
<sequence length="951" mass="104286">RVTQVDSVITLYSHGALEWSAPEQDESSPTSQTHPPSSTEITVVAQMADSSSSKTPQPKIAEAIVEAAKKAFDPSLDSSSREARLTEYNDLIARTETWVLLPTLNALIKPNVLPPWLREPLMQTLTSLPLKPDGVRATLEFVFSVHPSNKAAPPDTRRPQKCGASITHEAVAVATKLLSSVPSSMTPQAWFEGISGQLFSLFDGEAGPDLAKTAAQIVGFGILGKKQLGAPGAPGWNAFVQPLLESVNPSLRSELTRNIGTATGAADPEVVDLSRDRILVLAGSLEKALSRLKVLILSNPSPGLCRRVLKPIIVQLWAISSWINPPQTTEKRFCSTARSLVQTYLRLFGNIDSISPLLQYILCKGSVNISKPMWRYRLDAEGRMGVTAGRGEEPQLETELNWGEIEHKSATLVDIITTSCSNEEVSAVFLHLLRRWIETAEKQGDKKVHIIFQDGDAKSSVQDLVQVTLLQKLMEKSPEKLVSHFDQLVDVIFQVLIADGRSPLGDDLIAVVLSLLNLVITAASFQKSDIKPHELQSIEEALDRVGSSDRPDVSTTARNLAMLLKYRDEVELPDECKSAPRARQIEDRKTYNLAMGYITGGRDNPPPVVSEGLDLLSNLIMAESPVLDITAVTVLMSNLLKDNEDYINLRVIKVFTQLANKHPRSTMQELVDNYLDAQEKMSTDIRLRFGEALHQVIERLGETFCGDVAQQVCETLLSIAGRRGYRPKTMAKQAREERLRTMKREKGDDATDEDEELPDDEAITEEEKASNDILAQIIQGWESKRGSEDVRMRTSSLSIFGAALETNIGGIGPTLVSNGVDLCANVLTLERELEHGILRRAAVLVILGLVKALDSAKESNRCLGFGLTAESQADIKKTLDYVAQTDNDGLVQQHARDVMESLEDWSMGSLLPRQGEATAPGMTRLAGLHVNPDGAPVDASGRARPRIEEVE</sequence>
<feature type="region of interest" description="Disordered" evidence="2">
    <location>
        <begin position="928"/>
        <end position="951"/>
    </location>
</feature>
<reference evidence="5 6" key="1">
    <citation type="submission" date="2018-01" db="EMBL/GenBank/DDBJ databases">
        <title>Harnessing the power of phylogenomics to disentangle the directionality and signatures of interkingdom host jumping in the parasitic fungal genus Tolypocladium.</title>
        <authorList>
            <person name="Quandt C.A."/>
            <person name="Patterson W."/>
            <person name="Spatafora J.W."/>
        </authorList>
    </citation>
    <scope>NUCLEOTIDE SEQUENCE [LARGE SCALE GENOMIC DNA]</scope>
    <source>
        <strain evidence="5 6">NRBC 100945</strain>
    </source>
</reference>
<proteinExistence type="inferred from homology"/>
<dbReference type="SUPFAM" id="SSF48371">
    <property type="entry name" value="ARM repeat"/>
    <property type="match status" value="1"/>
</dbReference>
<evidence type="ECO:0000256" key="1">
    <source>
        <dbReference type="ARBA" id="ARBA00005724"/>
    </source>
</evidence>
<dbReference type="InterPro" id="IPR019414">
    <property type="entry name" value="Rtp1_C2"/>
</dbReference>
<evidence type="ECO:0000259" key="4">
    <source>
        <dbReference type="Pfam" id="PF10363"/>
    </source>
</evidence>
<feature type="domain" description="RNA polymerase II assembly factor Rtp1 C-terminal" evidence="4">
    <location>
        <begin position="602"/>
        <end position="703"/>
    </location>
</feature>